<evidence type="ECO:0000313" key="1">
    <source>
        <dbReference type="EMBL" id="MBH5391360.1"/>
    </source>
</evidence>
<dbReference type="Pfam" id="PF11459">
    <property type="entry name" value="AbiEi_3"/>
    <property type="match status" value="1"/>
</dbReference>
<keyword evidence="2" id="KW-1185">Reference proteome</keyword>
<organism evidence="1 2">
    <name type="scientific">Bradyrhizobium diversitatis</name>
    <dbReference type="NCBI Taxonomy" id="2755406"/>
    <lineage>
        <taxon>Bacteria</taxon>
        <taxon>Pseudomonadati</taxon>
        <taxon>Pseudomonadota</taxon>
        <taxon>Alphaproteobacteria</taxon>
        <taxon>Hyphomicrobiales</taxon>
        <taxon>Nitrobacteraceae</taxon>
        <taxon>Bradyrhizobium</taxon>
    </lineage>
</organism>
<comment type="caution">
    <text evidence="1">The sequence shown here is derived from an EMBL/GenBank/DDBJ whole genome shotgun (WGS) entry which is preliminary data.</text>
</comment>
<name>A0ABS0PDH2_9BRAD</name>
<accession>A0ABS0PDH2</accession>
<protein>
    <submittedName>
        <fullName evidence="1">Type IV toxin-antitoxin system AbiEi family antitoxin domain-containing protein</fullName>
    </submittedName>
</protein>
<gene>
    <name evidence="1" type="ORF">H1B27_34535</name>
</gene>
<reference evidence="1 2" key="1">
    <citation type="submission" date="2020-07" db="EMBL/GenBank/DDBJ databases">
        <title>Bradyrhizobium diversity isolated from nodules of indigenous legumes of Western Australia.</title>
        <authorList>
            <person name="Klepa M.S."/>
        </authorList>
    </citation>
    <scope>NUCLEOTIDE SEQUENCE [LARGE SCALE GENOMIC DNA]</scope>
    <source>
        <strain evidence="1 2">CNPSo 4019</strain>
    </source>
</reference>
<dbReference type="EMBL" id="JACEGD010000046">
    <property type="protein sequence ID" value="MBH5391360.1"/>
    <property type="molecule type" value="Genomic_DNA"/>
</dbReference>
<evidence type="ECO:0000313" key="2">
    <source>
        <dbReference type="Proteomes" id="UP001194539"/>
    </source>
</evidence>
<proteinExistence type="predicted"/>
<dbReference type="InterPro" id="IPR021561">
    <property type="entry name" value="AbiEi_3"/>
</dbReference>
<dbReference type="Proteomes" id="UP001194539">
    <property type="component" value="Unassembled WGS sequence"/>
</dbReference>
<sequence>MGRERMAADRVIAERALLELLKELPNSESFHQADMLVEGLRNLSPRKLQKLLDDCRSVKVKKAVLLLTISQQDTSCLIPLGRWRAAA</sequence>